<gene>
    <name evidence="2" type="ORF">TDSAC_0953</name>
</gene>
<dbReference type="Pfam" id="PF01493">
    <property type="entry name" value="GXGXG"/>
    <property type="match status" value="1"/>
</dbReference>
<evidence type="ECO:0000259" key="1">
    <source>
        <dbReference type="Pfam" id="PF01493"/>
    </source>
</evidence>
<proteinExistence type="predicted"/>
<dbReference type="InterPro" id="IPR002489">
    <property type="entry name" value="Glu_synth_asu_C"/>
</dbReference>
<accession>A0A2R4W0R1</accession>
<reference evidence="2 3" key="1">
    <citation type="submission" date="2017-04" db="EMBL/GenBank/DDBJ databases">
        <title>Genomic insights into metabolism of Thermodesulfobium acidiphilum.</title>
        <authorList>
            <person name="Toshchakov S.V."/>
            <person name="Frolov E.N."/>
            <person name="Kublanov I.V."/>
            <person name="Samarov N.I."/>
            <person name="Novikov A."/>
            <person name="Lebedinsky A.V."/>
            <person name="Bonch-Osmolovskaya E.A."/>
            <person name="Chernyh N.A."/>
        </authorList>
    </citation>
    <scope>NUCLEOTIDE SEQUENCE [LARGE SCALE GENOMIC DNA]</scope>
    <source>
        <strain evidence="2 3">3127-1</strain>
    </source>
</reference>
<dbReference type="PANTHER" id="PTHR39673">
    <property type="entry name" value="TUNGSTEN FORMYLMETHANOFURAN DEHYDROGENASE, SUBUNIT C (FWDC)"/>
    <property type="match status" value="1"/>
</dbReference>
<evidence type="ECO:0000313" key="3">
    <source>
        <dbReference type="Proteomes" id="UP000244792"/>
    </source>
</evidence>
<dbReference type="PANTHER" id="PTHR39673:SF5">
    <property type="entry name" value="TUNGSTEN-CONTAINING FORMYLMETHANOFURAN DEHYDROGENASE 2 SUBUNIT C"/>
    <property type="match status" value="1"/>
</dbReference>
<dbReference type="InterPro" id="IPR012061">
    <property type="entry name" value="Glu_synth_lsu_3"/>
</dbReference>
<dbReference type="OrthoDB" id="9803192at2"/>
<keyword evidence="3" id="KW-1185">Reference proteome</keyword>
<dbReference type="AlphaFoldDB" id="A0A2R4W0R1"/>
<dbReference type="InterPro" id="IPR036485">
    <property type="entry name" value="Glu_synth_asu_C_sf"/>
</dbReference>
<name>A0A2R4W0R1_THEAF</name>
<dbReference type="Proteomes" id="UP000244792">
    <property type="component" value="Chromosome"/>
</dbReference>
<dbReference type="EMBL" id="CP020921">
    <property type="protein sequence ID" value="AWB10306.1"/>
    <property type="molecule type" value="Genomic_DNA"/>
</dbReference>
<dbReference type="PIRSF" id="PIRSF006519">
    <property type="entry name" value="GOGAT_dom3"/>
    <property type="match status" value="1"/>
</dbReference>
<dbReference type="SUPFAM" id="SSF69336">
    <property type="entry name" value="Alpha subunit of glutamate synthase, C-terminal domain"/>
    <property type="match status" value="1"/>
</dbReference>
<dbReference type="GO" id="GO:0016491">
    <property type="term" value="F:oxidoreductase activity"/>
    <property type="evidence" value="ECO:0007669"/>
    <property type="project" value="InterPro"/>
</dbReference>
<dbReference type="Gene3D" id="2.160.20.60">
    <property type="entry name" value="Glutamate synthase, alpha subunit, C-terminal domain"/>
    <property type="match status" value="1"/>
</dbReference>
<protein>
    <submittedName>
        <fullName evidence="2">Glutamate synthase (NADPH) GltB3 subunit</fullName>
    </submittedName>
</protein>
<sequence>MVTIDAMNMDSKQLNKKIKESIRQGHKEIKIINVLGQRFIGNGIQNSDLKITIYGTAGNDLGMFMDGVNIELFGNAQDGVGNTLNSGTICVHGNAGDVVGYAARGGKIFIEKNVGYRVGIHMKEFENNVPVIVVGGSAGSFLGEYMAGGILVILNIDSPKVMKADAIGTGMHGGKIYIRGDVNINNIGKEVVVLDIDDNDYEILKNILSEYGSKFNYNAVELLKDRFIKIKAISHRPYGNLYAY</sequence>
<organism evidence="2 3">
    <name type="scientific">Thermodesulfobium acidiphilum</name>
    <dbReference type="NCBI Taxonomy" id="1794699"/>
    <lineage>
        <taxon>Bacteria</taxon>
        <taxon>Pseudomonadati</taxon>
        <taxon>Thermodesulfobiota</taxon>
        <taxon>Thermodesulfobiia</taxon>
        <taxon>Thermodesulfobiales</taxon>
        <taxon>Thermodesulfobiaceae</taxon>
        <taxon>Thermodesulfobium</taxon>
    </lineage>
</organism>
<dbReference type="RefSeq" id="WP_108309119.1">
    <property type="nucleotide sequence ID" value="NZ_CP020921.1"/>
</dbReference>
<dbReference type="KEGG" id="taci:TDSAC_0953"/>
<evidence type="ECO:0000313" key="2">
    <source>
        <dbReference type="EMBL" id="AWB10306.1"/>
    </source>
</evidence>
<feature type="domain" description="Glutamate synthase alpha subunit C-terminal" evidence="1">
    <location>
        <begin position="24"/>
        <end position="193"/>
    </location>
</feature>